<feature type="region of interest" description="Disordered" evidence="1">
    <location>
        <begin position="84"/>
        <end position="105"/>
    </location>
</feature>
<evidence type="ECO:0000313" key="2">
    <source>
        <dbReference type="EMBL" id="CAG5029797.1"/>
    </source>
</evidence>
<evidence type="ECO:0000256" key="1">
    <source>
        <dbReference type="SAM" id="MobiDB-lite"/>
    </source>
</evidence>
<dbReference type="Proteomes" id="UP000691718">
    <property type="component" value="Unassembled WGS sequence"/>
</dbReference>
<dbReference type="PANTHER" id="PTHR10773:SF19">
    <property type="match status" value="1"/>
</dbReference>
<dbReference type="EMBL" id="CAJQZP010001207">
    <property type="protein sequence ID" value="CAG5029797.1"/>
    <property type="molecule type" value="Genomic_DNA"/>
</dbReference>
<evidence type="ECO:0000313" key="3">
    <source>
        <dbReference type="Proteomes" id="UP000691718"/>
    </source>
</evidence>
<accession>A0A8S3XL40</accession>
<organism evidence="2 3">
    <name type="scientific">Parnassius apollo</name>
    <name type="common">Apollo butterfly</name>
    <name type="synonym">Papilio apollo</name>
    <dbReference type="NCBI Taxonomy" id="110799"/>
    <lineage>
        <taxon>Eukaryota</taxon>
        <taxon>Metazoa</taxon>
        <taxon>Ecdysozoa</taxon>
        <taxon>Arthropoda</taxon>
        <taxon>Hexapoda</taxon>
        <taxon>Insecta</taxon>
        <taxon>Pterygota</taxon>
        <taxon>Neoptera</taxon>
        <taxon>Endopterygota</taxon>
        <taxon>Lepidoptera</taxon>
        <taxon>Glossata</taxon>
        <taxon>Ditrysia</taxon>
        <taxon>Papilionoidea</taxon>
        <taxon>Papilionidae</taxon>
        <taxon>Parnassiinae</taxon>
        <taxon>Parnassini</taxon>
        <taxon>Parnassius</taxon>
        <taxon>Parnassius</taxon>
    </lineage>
</organism>
<keyword evidence="3" id="KW-1185">Reference proteome</keyword>
<protein>
    <submittedName>
        <fullName evidence="2">(apollo) hypothetical protein</fullName>
    </submittedName>
</protein>
<sequence>MRTKLCSVPEKLAQDGIISSLIQTHQVKRRRPRVKPNKKVVSEHLFNVKYFLTVDSQRVPVCKKFFLELTKMGRTRLQNIAKKQFQGKRIKENRGGDRKSHLSREKKDNVGKFIGKLRGSESHYGRNKSKRIYLMAGLSIKKLHKIYNANTTDELKVKLSMFRRIFVSEFNIGFKSPATDVCSYCTILNHKIKTYPSGSKERNDVIIEKRIHKKRANVSALS</sequence>
<dbReference type="AlphaFoldDB" id="A0A8S3XL40"/>
<gene>
    <name evidence="2" type="ORF">PAPOLLO_LOCUS19321</name>
</gene>
<name>A0A8S3XL40_PARAO</name>
<dbReference type="PANTHER" id="PTHR10773">
    <property type="entry name" value="DNA-DIRECTED RNA POLYMERASES I, II, AND III SUBUNIT RPABC2"/>
    <property type="match status" value="1"/>
</dbReference>
<dbReference type="OrthoDB" id="7327290at2759"/>
<reference evidence="2" key="1">
    <citation type="submission" date="2021-04" db="EMBL/GenBank/DDBJ databases">
        <authorList>
            <person name="Tunstrom K."/>
        </authorList>
    </citation>
    <scope>NUCLEOTIDE SEQUENCE</scope>
</reference>
<comment type="caution">
    <text evidence="2">The sequence shown here is derived from an EMBL/GenBank/DDBJ whole genome shotgun (WGS) entry which is preliminary data.</text>
</comment>
<feature type="compositionally biased region" description="Basic and acidic residues" evidence="1">
    <location>
        <begin position="89"/>
        <end position="105"/>
    </location>
</feature>
<proteinExistence type="predicted"/>